<dbReference type="Pfam" id="PF00126">
    <property type="entry name" value="HTH_1"/>
    <property type="match status" value="1"/>
</dbReference>
<keyword evidence="4" id="KW-0804">Transcription</keyword>
<dbReference type="Pfam" id="PF03466">
    <property type="entry name" value="LysR_substrate"/>
    <property type="match status" value="1"/>
</dbReference>
<dbReference type="RefSeq" id="WP_038646401.1">
    <property type="nucleotide sequence ID" value="NZ_CP009454.1"/>
</dbReference>
<accession>A0ABM5RIS1</accession>
<dbReference type="PANTHER" id="PTHR30346:SF17">
    <property type="entry name" value="LYSR FAMILY TRANSCRIPTIONAL REGULATOR"/>
    <property type="match status" value="1"/>
</dbReference>
<dbReference type="CDD" id="cd08414">
    <property type="entry name" value="PBP2_LTTR_aromatics_like"/>
    <property type="match status" value="1"/>
</dbReference>
<dbReference type="PROSITE" id="PS50931">
    <property type="entry name" value="HTH_LYSR"/>
    <property type="match status" value="1"/>
</dbReference>
<dbReference type="SUPFAM" id="SSF46785">
    <property type="entry name" value="Winged helix' DNA-binding domain"/>
    <property type="match status" value="1"/>
</dbReference>
<keyword evidence="2" id="KW-0805">Transcription regulation</keyword>
<dbReference type="Proteomes" id="UP000029495">
    <property type="component" value="Chromosome"/>
</dbReference>
<evidence type="ECO:0000313" key="7">
    <source>
        <dbReference type="Proteomes" id="UP000029495"/>
    </source>
</evidence>
<evidence type="ECO:0000256" key="4">
    <source>
        <dbReference type="ARBA" id="ARBA00023163"/>
    </source>
</evidence>
<evidence type="ECO:0000259" key="5">
    <source>
        <dbReference type="PROSITE" id="PS50931"/>
    </source>
</evidence>
<dbReference type="Gene3D" id="1.10.10.10">
    <property type="entry name" value="Winged helix-like DNA-binding domain superfamily/Winged helix DNA-binding domain"/>
    <property type="match status" value="1"/>
</dbReference>
<proteinExistence type="inferred from homology"/>
<dbReference type="InterPro" id="IPR036388">
    <property type="entry name" value="WH-like_DNA-bd_sf"/>
</dbReference>
<keyword evidence="7" id="KW-1185">Reference proteome</keyword>
<dbReference type="InterPro" id="IPR036390">
    <property type="entry name" value="WH_DNA-bd_sf"/>
</dbReference>
<evidence type="ECO:0000256" key="2">
    <source>
        <dbReference type="ARBA" id="ARBA00023015"/>
    </source>
</evidence>
<evidence type="ECO:0000256" key="1">
    <source>
        <dbReference type="ARBA" id="ARBA00009437"/>
    </source>
</evidence>
<dbReference type="InterPro" id="IPR005119">
    <property type="entry name" value="LysR_subst-bd"/>
</dbReference>
<feature type="domain" description="HTH lysR-type" evidence="5">
    <location>
        <begin position="1"/>
        <end position="58"/>
    </location>
</feature>
<dbReference type="PRINTS" id="PR00039">
    <property type="entry name" value="HTHLYSR"/>
</dbReference>
<evidence type="ECO:0000256" key="3">
    <source>
        <dbReference type="ARBA" id="ARBA00023125"/>
    </source>
</evidence>
<keyword evidence="3" id="KW-0238">DNA-binding</keyword>
<gene>
    <name evidence="6" type="ORF">LH22_10860</name>
</gene>
<name>A0ABM5RIS1_9GAMM</name>
<evidence type="ECO:0000313" key="6">
    <source>
        <dbReference type="EMBL" id="AIR85937.1"/>
    </source>
</evidence>
<dbReference type="PANTHER" id="PTHR30346">
    <property type="entry name" value="TRANSCRIPTIONAL DUAL REGULATOR HCAR-RELATED"/>
    <property type="match status" value="1"/>
</dbReference>
<reference evidence="6 7" key="1">
    <citation type="submission" date="2014-09" db="EMBL/GenBank/DDBJ databases">
        <authorList>
            <person name="Chan K.-G."/>
        </authorList>
    </citation>
    <scope>NUCLEOTIDE SEQUENCE [LARGE SCALE GENOMIC DNA]</scope>
    <source>
        <strain evidence="6 7">ND04</strain>
    </source>
</reference>
<organism evidence="6 7">
    <name type="scientific">Pantoea rwandensis</name>
    <dbReference type="NCBI Taxonomy" id="1076550"/>
    <lineage>
        <taxon>Bacteria</taxon>
        <taxon>Pseudomonadati</taxon>
        <taxon>Pseudomonadota</taxon>
        <taxon>Gammaproteobacteria</taxon>
        <taxon>Enterobacterales</taxon>
        <taxon>Erwiniaceae</taxon>
        <taxon>Pantoea</taxon>
    </lineage>
</organism>
<protein>
    <submittedName>
        <fullName evidence="6">LysR family transcriptional regulator</fullName>
    </submittedName>
</protein>
<sequence length="291" mass="31592">MDIKLLRAFVTLAKTHAYHTAAEQLCVTQPALTKQIQTLEHLAGVTLFQRGRHGARLTVAGEQFLSGARDIVERHAQFCASIAERQQGQTGTLTIGFGISSFRMAPERVAAFRTAYPGVQVLLNDMPSAVQCQQLMEGRLQIGFVRLPVTEPLQSLVLDEERLVLAIAADQPSDLAEAKVFIETHQLLQLSPDRGNGLTAQAQRYLCGQGFPPCRVAAADDIQTLLARVAAGDGVALLPASVKHILPAGVRLLPLEGEHTHWQTGLAWNAQIKDPLRDKFLAMVIGDGQVS</sequence>
<dbReference type="EMBL" id="CP009454">
    <property type="protein sequence ID" value="AIR85937.1"/>
    <property type="molecule type" value="Genomic_DNA"/>
</dbReference>
<comment type="similarity">
    <text evidence="1">Belongs to the LysR transcriptional regulatory family.</text>
</comment>
<dbReference type="SUPFAM" id="SSF53850">
    <property type="entry name" value="Periplasmic binding protein-like II"/>
    <property type="match status" value="1"/>
</dbReference>
<dbReference type="InterPro" id="IPR000847">
    <property type="entry name" value="LysR_HTH_N"/>
</dbReference>
<dbReference type="Gene3D" id="3.40.190.10">
    <property type="entry name" value="Periplasmic binding protein-like II"/>
    <property type="match status" value="2"/>
</dbReference>